<evidence type="ECO:0000313" key="1">
    <source>
        <dbReference type="EMBL" id="NVN11527.1"/>
    </source>
</evidence>
<reference evidence="1 2" key="1">
    <citation type="submission" date="2020-06" db="EMBL/GenBank/DDBJ databases">
        <title>Description of novel acetic acid bacteria.</title>
        <authorList>
            <person name="Sombolestani A."/>
        </authorList>
    </citation>
    <scope>NUCLEOTIDE SEQUENCE [LARGE SCALE GENOMIC DNA]</scope>
    <source>
        <strain evidence="1 2">LMG 31431</strain>
    </source>
</reference>
<accession>A0A7Y7M5Y8</accession>
<organism evidence="1 2">
    <name type="scientific">Nguyenibacter vanlangensis</name>
    <dbReference type="NCBI Taxonomy" id="1216886"/>
    <lineage>
        <taxon>Bacteria</taxon>
        <taxon>Pseudomonadati</taxon>
        <taxon>Pseudomonadota</taxon>
        <taxon>Alphaproteobacteria</taxon>
        <taxon>Acetobacterales</taxon>
        <taxon>Acetobacteraceae</taxon>
        <taxon>Nguyenibacter</taxon>
    </lineage>
</organism>
<protein>
    <submittedName>
        <fullName evidence="1">Thiol reductant ABC exporter subunit CydD</fullName>
    </submittedName>
</protein>
<gene>
    <name evidence="1" type="ORF">HUK84_10405</name>
</gene>
<sequence length="63" mass="6295">MSGDKTVMRAWTRAQSRMGRVRALPVVAAGLLSGLTAVGQAWCMAAILASVLVGPGGGRGAGV</sequence>
<name>A0A7Y7M5Y8_9PROT</name>
<feature type="non-terminal residue" evidence="1">
    <location>
        <position position="63"/>
    </location>
</feature>
<evidence type="ECO:0000313" key="2">
    <source>
        <dbReference type="Proteomes" id="UP000534870"/>
    </source>
</evidence>
<comment type="caution">
    <text evidence="1">The sequence shown here is derived from an EMBL/GenBank/DDBJ whole genome shotgun (WGS) entry which is preliminary data.</text>
</comment>
<proteinExistence type="predicted"/>
<dbReference type="EMBL" id="JABXXP010000193">
    <property type="protein sequence ID" value="NVN11527.1"/>
    <property type="molecule type" value="Genomic_DNA"/>
</dbReference>
<dbReference type="AlphaFoldDB" id="A0A7Y7M5Y8"/>
<dbReference type="Proteomes" id="UP000534870">
    <property type="component" value="Unassembled WGS sequence"/>
</dbReference>